<dbReference type="RefSeq" id="WP_174409750.1">
    <property type="nucleotide sequence ID" value="NZ_BLVP01000008.1"/>
</dbReference>
<dbReference type="AlphaFoldDB" id="A0A7J0BTQ6"/>
<keyword evidence="1" id="KW-1133">Transmembrane helix</keyword>
<feature type="transmembrane region" description="Helical" evidence="1">
    <location>
        <begin position="48"/>
        <end position="69"/>
    </location>
</feature>
<gene>
    <name evidence="2" type="ORF">DSM19430T_17900</name>
</gene>
<dbReference type="EMBL" id="BLVP01000008">
    <property type="protein sequence ID" value="GFM37106.1"/>
    <property type="molecule type" value="Genomic_DNA"/>
</dbReference>
<dbReference type="Pfam" id="PF09527">
    <property type="entry name" value="ATPase_gene1"/>
    <property type="match status" value="1"/>
</dbReference>
<keyword evidence="3" id="KW-1185">Reference proteome</keyword>
<organism evidence="2 3">
    <name type="scientific">Desulfovibrio psychrotolerans</name>
    <dbReference type="NCBI Taxonomy" id="415242"/>
    <lineage>
        <taxon>Bacteria</taxon>
        <taxon>Pseudomonadati</taxon>
        <taxon>Thermodesulfobacteriota</taxon>
        <taxon>Desulfovibrionia</taxon>
        <taxon>Desulfovibrionales</taxon>
        <taxon>Desulfovibrionaceae</taxon>
        <taxon>Desulfovibrio</taxon>
    </lineage>
</organism>
<evidence type="ECO:0000313" key="3">
    <source>
        <dbReference type="Proteomes" id="UP000503820"/>
    </source>
</evidence>
<protein>
    <recommendedName>
        <fullName evidence="4">ATP synthase protein I</fullName>
    </recommendedName>
</protein>
<dbReference type="Proteomes" id="UP000503820">
    <property type="component" value="Unassembled WGS sequence"/>
</dbReference>
<keyword evidence="1" id="KW-0812">Transmembrane</keyword>
<proteinExistence type="predicted"/>
<evidence type="ECO:0000256" key="1">
    <source>
        <dbReference type="SAM" id="Phobius"/>
    </source>
</evidence>
<dbReference type="InterPro" id="IPR032820">
    <property type="entry name" value="ATPase_put"/>
</dbReference>
<evidence type="ECO:0000313" key="2">
    <source>
        <dbReference type="EMBL" id="GFM37106.1"/>
    </source>
</evidence>
<accession>A0A7J0BTQ6</accession>
<reference evidence="2 3" key="1">
    <citation type="submission" date="2020-05" db="EMBL/GenBank/DDBJ databases">
        <title>Draft genome sequence of Desulfovibrio psychrotolerans JS1T.</title>
        <authorList>
            <person name="Ueno A."/>
            <person name="Tamazawa S."/>
            <person name="Tamamura S."/>
            <person name="Murakami T."/>
            <person name="Kiyama T."/>
            <person name="Inomata H."/>
            <person name="Amano Y."/>
            <person name="Miyakawa K."/>
            <person name="Tamaki H."/>
            <person name="Naganuma T."/>
            <person name="Kaneko K."/>
        </authorList>
    </citation>
    <scope>NUCLEOTIDE SEQUENCE [LARGE SCALE GENOMIC DNA]</scope>
    <source>
        <strain evidence="2 3">JS1</strain>
    </source>
</reference>
<evidence type="ECO:0008006" key="4">
    <source>
        <dbReference type="Google" id="ProtNLM"/>
    </source>
</evidence>
<sequence>MIIKKNKEINTKKYVDLMGTVGTMGMHMVTHPAVGAVVGYFLDDWLGTKPWLFITFLILGVIAGFKAVFVDTQKILRNQEKQDAERNGRKD</sequence>
<feature type="transmembrane region" description="Helical" evidence="1">
    <location>
        <begin position="21"/>
        <end position="42"/>
    </location>
</feature>
<keyword evidence="1" id="KW-0472">Membrane</keyword>
<comment type="caution">
    <text evidence="2">The sequence shown here is derived from an EMBL/GenBank/DDBJ whole genome shotgun (WGS) entry which is preliminary data.</text>
</comment>
<name>A0A7J0BTQ6_9BACT</name>